<evidence type="ECO:0000256" key="1">
    <source>
        <dbReference type="ARBA" id="ARBA00022884"/>
    </source>
</evidence>
<reference evidence="5 6" key="1">
    <citation type="journal article" date="2016" name="Nat. Commun.">
        <title>Thousands of microbial genomes shed light on interconnected biogeochemical processes in an aquifer system.</title>
        <authorList>
            <person name="Anantharaman K."/>
            <person name="Brown C.T."/>
            <person name="Hug L.A."/>
            <person name="Sharon I."/>
            <person name="Castelle C.J."/>
            <person name="Probst A.J."/>
            <person name="Thomas B.C."/>
            <person name="Singh A."/>
            <person name="Wilkins M.J."/>
            <person name="Karaoz U."/>
            <person name="Brodie E.L."/>
            <person name="Williams K.H."/>
            <person name="Hubbard S.S."/>
            <person name="Banfield J.F."/>
        </authorList>
    </citation>
    <scope>NUCLEOTIDE SEQUENCE [LARGE SCALE GENOMIC DNA]</scope>
</reference>
<keyword evidence="1 3" id="KW-0694">RNA-binding</keyword>
<dbReference type="Pfam" id="PF01728">
    <property type="entry name" value="FtsJ"/>
    <property type="match status" value="1"/>
</dbReference>
<dbReference type="InterPro" id="IPR002877">
    <property type="entry name" value="RNA_MeTrfase_FtsJ_dom"/>
</dbReference>
<dbReference type="AlphaFoldDB" id="A0A1G2LAU8"/>
<gene>
    <name evidence="5" type="ORF">A3B37_02645</name>
</gene>
<evidence type="ECO:0000259" key="4">
    <source>
        <dbReference type="SMART" id="SM00363"/>
    </source>
</evidence>
<evidence type="ECO:0000256" key="3">
    <source>
        <dbReference type="PROSITE-ProRule" id="PRU00182"/>
    </source>
</evidence>
<dbReference type="InterPro" id="IPR002942">
    <property type="entry name" value="S4_RNA-bd"/>
</dbReference>
<evidence type="ECO:0000313" key="6">
    <source>
        <dbReference type="Proteomes" id="UP000176705"/>
    </source>
</evidence>
<dbReference type="GO" id="GO:0003723">
    <property type="term" value="F:RNA binding"/>
    <property type="evidence" value="ECO:0007669"/>
    <property type="project" value="UniProtKB-KW"/>
</dbReference>
<dbReference type="PANTHER" id="PTHR32319">
    <property type="entry name" value="BACTERIAL HEMOLYSIN-LIKE PROTEIN"/>
    <property type="match status" value="1"/>
</dbReference>
<dbReference type="CDD" id="cd00165">
    <property type="entry name" value="S4"/>
    <property type="match status" value="1"/>
</dbReference>
<dbReference type="EMBL" id="MHQS01000011">
    <property type="protein sequence ID" value="OHA08747.1"/>
    <property type="molecule type" value="Genomic_DNA"/>
</dbReference>
<evidence type="ECO:0000313" key="5">
    <source>
        <dbReference type="EMBL" id="OHA08747.1"/>
    </source>
</evidence>
<accession>A0A1G2LAU8</accession>
<proteinExistence type="inferred from homology"/>
<feature type="domain" description="RNA-binding S4" evidence="4">
    <location>
        <begin position="8"/>
        <end position="72"/>
    </location>
</feature>
<evidence type="ECO:0000256" key="2">
    <source>
        <dbReference type="ARBA" id="ARBA00029460"/>
    </source>
</evidence>
<dbReference type="PANTHER" id="PTHR32319:SF0">
    <property type="entry name" value="BACTERIAL HEMOLYSIN-LIKE PROTEIN"/>
    <property type="match status" value="1"/>
</dbReference>
<dbReference type="SUPFAM" id="SSF53335">
    <property type="entry name" value="S-adenosyl-L-methionine-dependent methyltransferases"/>
    <property type="match status" value="1"/>
</dbReference>
<dbReference type="GO" id="GO:0032259">
    <property type="term" value="P:methylation"/>
    <property type="evidence" value="ECO:0007669"/>
    <property type="project" value="InterPro"/>
</dbReference>
<dbReference type="GO" id="GO:0008168">
    <property type="term" value="F:methyltransferase activity"/>
    <property type="evidence" value="ECO:0007669"/>
    <property type="project" value="InterPro"/>
</dbReference>
<dbReference type="InterPro" id="IPR036986">
    <property type="entry name" value="S4_RNA-bd_sf"/>
</dbReference>
<name>A0A1G2LAU8_9BACT</name>
<dbReference type="PROSITE" id="PS50889">
    <property type="entry name" value="S4"/>
    <property type="match status" value="1"/>
</dbReference>
<sequence length="246" mass="27037">MIRTLNQKRLGGVLIEKGIVKDENEAFVIVTEGRVFVNGQKAVSPAQPVRGESHIEIRGPKEFVSRGGYKLEAAIRRFGVSAAGKVCADVGSASGGFVEVLLAHGAAKVYAIEAGRGKLDLKLREDPRVVVMEGANILAMAALPEAIGLFTIDVSLTRLELVLLNIRKALRADGAVIALFKPQYEVEDKSKLKHGILKDEIIRRELVEQFRAWLREHGWGELGFMESPIRGSEGNVEYLFLLKLHT</sequence>
<comment type="caution">
    <text evidence="5">The sequence shown here is derived from an EMBL/GenBank/DDBJ whole genome shotgun (WGS) entry which is preliminary data.</text>
</comment>
<organism evidence="5 6">
    <name type="scientific">Candidatus Sungbacteria bacterium RIFCSPLOWO2_01_FULL_59_16</name>
    <dbReference type="NCBI Taxonomy" id="1802280"/>
    <lineage>
        <taxon>Bacteria</taxon>
        <taxon>Candidatus Sungiibacteriota</taxon>
    </lineage>
</organism>
<dbReference type="InterPro" id="IPR047048">
    <property type="entry name" value="TlyA"/>
</dbReference>
<dbReference type="InterPro" id="IPR029063">
    <property type="entry name" value="SAM-dependent_MTases_sf"/>
</dbReference>
<dbReference type="InterPro" id="IPR004538">
    <property type="entry name" value="Hemolysin_A/TlyA"/>
</dbReference>
<dbReference type="Gene3D" id="3.10.290.10">
    <property type="entry name" value="RNA-binding S4 domain"/>
    <property type="match status" value="1"/>
</dbReference>
<protein>
    <recommendedName>
        <fullName evidence="4">RNA-binding S4 domain-containing protein</fullName>
    </recommendedName>
</protein>
<dbReference type="Gene3D" id="3.40.50.150">
    <property type="entry name" value="Vaccinia Virus protein VP39"/>
    <property type="match status" value="1"/>
</dbReference>
<dbReference type="STRING" id="1802280.A3B37_02645"/>
<dbReference type="NCBIfam" id="TIGR00478">
    <property type="entry name" value="tly"/>
    <property type="match status" value="1"/>
</dbReference>
<comment type="similarity">
    <text evidence="2">Belongs to the TlyA family.</text>
</comment>
<dbReference type="Proteomes" id="UP000176705">
    <property type="component" value="Unassembled WGS sequence"/>
</dbReference>
<dbReference type="SMART" id="SM00363">
    <property type="entry name" value="S4"/>
    <property type="match status" value="1"/>
</dbReference>
<dbReference type="SUPFAM" id="SSF55174">
    <property type="entry name" value="Alpha-L RNA-binding motif"/>
    <property type="match status" value="1"/>
</dbReference>